<gene>
    <name evidence="2" type="ORF">JBS370_LOCUS17500</name>
</gene>
<comment type="caution">
    <text evidence="2">The sequence shown here is derived from an EMBL/GenBank/DDBJ whole genome shotgun (WGS) entry which is preliminary data.</text>
</comment>
<keyword evidence="1" id="KW-0812">Transmembrane</keyword>
<protein>
    <submittedName>
        <fullName evidence="2">Uncharacterized protein</fullName>
    </submittedName>
</protein>
<feature type="transmembrane region" description="Helical" evidence="1">
    <location>
        <begin position="189"/>
        <end position="207"/>
    </location>
</feature>
<accession>A0A819DUK2</accession>
<proteinExistence type="predicted"/>
<dbReference type="Proteomes" id="UP000663836">
    <property type="component" value="Unassembled WGS sequence"/>
</dbReference>
<keyword evidence="1" id="KW-1133">Transmembrane helix</keyword>
<keyword evidence="1" id="KW-0472">Membrane</keyword>
<name>A0A819DUK2_9BILA</name>
<evidence type="ECO:0000256" key="1">
    <source>
        <dbReference type="SAM" id="Phobius"/>
    </source>
</evidence>
<dbReference type="AlphaFoldDB" id="A0A819DUK2"/>
<organism evidence="2 3">
    <name type="scientific">Rotaria sordida</name>
    <dbReference type="NCBI Taxonomy" id="392033"/>
    <lineage>
        <taxon>Eukaryota</taxon>
        <taxon>Metazoa</taxon>
        <taxon>Spiralia</taxon>
        <taxon>Gnathifera</taxon>
        <taxon>Rotifera</taxon>
        <taxon>Eurotatoria</taxon>
        <taxon>Bdelloidea</taxon>
        <taxon>Philodinida</taxon>
        <taxon>Philodinidae</taxon>
        <taxon>Rotaria</taxon>
    </lineage>
</organism>
<sequence length="214" mass="24141">MMNKYLLFKCDLYFMNIIQRSGFCLLITFINLVLSQTDLSNHSTNESPTLQLSVYPNAGTATEKIEVRCEISQPTSVSPLSSLKFENVFLSVKTDHVKPSGILLMFDDTTDGCRTNRENIHVDSCNASLILIHISHTIVNETLEKIDYACVKGSTEVISSYQIRKDQYARYYDPTYSSSSSSSSSSSCLSYTFFLLLFVLFITRITTTTKFKCS</sequence>
<evidence type="ECO:0000313" key="3">
    <source>
        <dbReference type="Proteomes" id="UP000663836"/>
    </source>
</evidence>
<dbReference type="EMBL" id="CAJOBD010001884">
    <property type="protein sequence ID" value="CAF3838461.1"/>
    <property type="molecule type" value="Genomic_DNA"/>
</dbReference>
<evidence type="ECO:0000313" key="2">
    <source>
        <dbReference type="EMBL" id="CAF3838461.1"/>
    </source>
</evidence>
<reference evidence="2" key="1">
    <citation type="submission" date="2021-02" db="EMBL/GenBank/DDBJ databases">
        <authorList>
            <person name="Nowell W R."/>
        </authorList>
    </citation>
    <scope>NUCLEOTIDE SEQUENCE</scope>
</reference>